<dbReference type="RefSeq" id="WP_075361959.1">
    <property type="nucleotide sequence ID" value="NZ_MPDM01000007.1"/>
</dbReference>
<sequence>MRQKLGSYRRLALSSATALACLGLVLFSPLVESVPRASAATETVVTAASSTPNLPAAPSTVNTVNPMSTASWDVHDPDGYLKDPASADQNMTICSSEKTHCKFAIVQSFTGGDVSSAAIKFAETNGLGSEDLMLFIGVEKRKYTYILGSDVSLRSSLKQELDSQTAPILKQAIESGDWDTAVKEAGTLMGTTLLESGTSSNSSSTPGSVHPKSNIEDTVEGLIALIFIFIMFALPVYFIVKFVKMIKRRRRWREQWVAEEALAAQNRNPATPNPTEQWASLDTKTLAERANTGLLNVDNGLRDAEDELEFARIQFGRSDTDQFDSIIAQSKPRITQAWKLLSQSHSESDEQKRRGLYLDILQLVTEVDREIGAQRGSFEKLRTQVKEVPNEIPAMRDRLAELLAEEATWALELSALRASFPTTQLDSLEAIPQRIKSLIESSEIALKEAERALANGNGSQSQHRLQLAQRTYTQAVQLRKQLGEANITLSQASDLLVRAVASISSDLQDMTRLGVGDATVGGFAKEARKAVDQANRARAGEADPIAALEKLSEAERALDTILVPYRGAEEAKKREITRVSLRLADVQATVDRARSYVQLNRGVAPAEARMELASAEDKIAQSAKMLETSPALAENLIEEAGRHANQVMKLVYGLIATHRSNPGNQPTDLLTGLILGGIMNGGSRHTWGSSQTSWGSGSIFDSSDSSSSFSSFGGGGFSFGGGGFSSTGGSSF</sequence>
<dbReference type="STRING" id="156892.BM477_06900"/>
<evidence type="ECO:0008006" key="6">
    <source>
        <dbReference type="Google" id="ProtNLM"/>
    </source>
</evidence>
<keyword evidence="2" id="KW-0472">Membrane</keyword>
<evidence type="ECO:0000256" key="1">
    <source>
        <dbReference type="SAM" id="MobiDB-lite"/>
    </source>
</evidence>
<reference evidence="5" key="1">
    <citation type="submission" date="2016-11" db="EMBL/GenBank/DDBJ databases">
        <title>Actinomyces gypaetusis sp. nov. isolated from Gypaetus barbatus in Qinghai Tibet Plateau China.</title>
        <authorList>
            <person name="Meng X."/>
        </authorList>
    </citation>
    <scope>NUCLEOTIDE SEQUENCE [LARGE SCALE GENOMIC DNA]</scope>
    <source>
        <strain evidence="5">DSM 15383</strain>
    </source>
</reference>
<dbReference type="Proteomes" id="UP000186465">
    <property type="component" value="Unassembled WGS sequence"/>
</dbReference>
<evidence type="ECO:0000256" key="3">
    <source>
        <dbReference type="SAM" id="SignalP"/>
    </source>
</evidence>
<keyword evidence="5" id="KW-1185">Reference proteome</keyword>
<dbReference type="EMBL" id="MPDM01000007">
    <property type="protein sequence ID" value="OKL47388.1"/>
    <property type="molecule type" value="Genomic_DNA"/>
</dbReference>
<feature type="signal peptide" evidence="3">
    <location>
        <begin position="1"/>
        <end position="20"/>
    </location>
</feature>
<keyword evidence="2" id="KW-1133">Transmembrane helix</keyword>
<feature type="transmembrane region" description="Helical" evidence="2">
    <location>
        <begin position="222"/>
        <end position="243"/>
    </location>
</feature>
<organism evidence="4 5">
    <name type="scientific">Boudabousia marimammalium</name>
    <dbReference type="NCBI Taxonomy" id="156892"/>
    <lineage>
        <taxon>Bacteria</taxon>
        <taxon>Bacillati</taxon>
        <taxon>Actinomycetota</taxon>
        <taxon>Actinomycetes</taxon>
        <taxon>Actinomycetales</taxon>
        <taxon>Actinomycetaceae</taxon>
        <taxon>Boudabousia</taxon>
    </lineage>
</organism>
<comment type="caution">
    <text evidence="4">The sequence shown here is derived from an EMBL/GenBank/DDBJ whole genome shotgun (WGS) entry which is preliminary data.</text>
</comment>
<name>A0A1Q5PL67_9ACTO</name>
<keyword evidence="2" id="KW-0812">Transmembrane</keyword>
<evidence type="ECO:0000313" key="4">
    <source>
        <dbReference type="EMBL" id="OKL47388.1"/>
    </source>
</evidence>
<dbReference type="AlphaFoldDB" id="A0A1Q5PL67"/>
<dbReference type="OrthoDB" id="3260968at2"/>
<feature type="chain" id="PRO_5039597037" description="TPM domain-containing protein" evidence="3">
    <location>
        <begin position="21"/>
        <end position="732"/>
    </location>
</feature>
<gene>
    <name evidence="4" type="ORF">BM477_06900</name>
</gene>
<evidence type="ECO:0000313" key="5">
    <source>
        <dbReference type="Proteomes" id="UP000186465"/>
    </source>
</evidence>
<keyword evidence="3" id="KW-0732">Signal</keyword>
<proteinExistence type="predicted"/>
<feature type="compositionally biased region" description="Low complexity" evidence="1">
    <location>
        <begin position="193"/>
        <end position="208"/>
    </location>
</feature>
<evidence type="ECO:0000256" key="2">
    <source>
        <dbReference type="SAM" id="Phobius"/>
    </source>
</evidence>
<accession>A0A1Q5PL67</accession>
<protein>
    <recommendedName>
        <fullName evidence="6">TPM domain-containing protein</fullName>
    </recommendedName>
</protein>
<feature type="region of interest" description="Disordered" evidence="1">
    <location>
        <begin position="193"/>
        <end position="213"/>
    </location>
</feature>
<dbReference type="PROSITE" id="PS51257">
    <property type="entry name" value="PROKAR_LIPOPROTEIN"/>
    <property type="match status" value="1"/>
</dbReference>